<dbReference type="PROSITE" id="PS51462">
    <property type="entry name" value="NUDIX"/>
    <property type="match status" value="1"/>
</dbReference>
<accession>A0A1F5XYL5</accession>
<dbReference type="AlphaFoldDB" id="A0A1F5XYL5"/>
<reference evidence="2 3" key="1">
    <citation type="journal article" date="2016" name="Nat. Commun.">
        <title>Thousands of microbial genomes shed light on interconnected biogeochemical processes in an aquifer system.</title>
        <authorList>
            <person name="Anantharaman K."/>
            <person name="Brown C.T."/>
            <person name="Hug L.A."/>
            <person name="Sharon I."/>
            <person name="Castelle C.J."/>
            <person name="Probst A.J."/>
            <person name="Thomas B.C."/>
            <person name="Singh A."/>
            <person name="Wilkins M.J."/>
            <person name="Karaoz U."/>
            <person name="Brodie E.L."/>
            <person name="Williams K.H."/>
            <person name="Hubbard S.S."/>
            <person name="Banfield J.F."/>
        </authorList>
    </citation>
    <scope>NUCLEOTIDE SEQUENCE [LARGE SCALE GENOMIC DNA]</scope>
</reference>
<feature type="domain" description="Nudix hydrolase" evidence="1">
    <location>
        <begin position="5"/>
        <end position="136"/>
    </location>
</feature>
<dbReference type="Gene3D" id="3.90.79.10">
    <property type="entry name" value="Nucleoside Triphosphate Pyrophosphohydrolase"/>
    <property type="match status" value="1"/>
</dbReference>
<gene>
    <name evidence="2" type="ORF">A3G54_01790</name>
</gene>
<evidence type="ECO:0000259" key="1">
    <source>
        <dbReference type="PROSITE" id="PS51462"/>
    </source>
</evidence>
<protein>
    <recommendedName>
        <fullName evidence="1">Nudix hydrolase domain-containing protein</fullName>
    </recommendedName>
</protein>
<name>A0A1F5XYL5_9BACT</name>
<dbReference type="EMBL" id="MFIQ01000032">
    <property type="protein sequence ID" value="OGF92963.1"/>
    <property type="molecule type" value="Genomic_DNA"/>
</dbReference>
<dbReference type="SUPFAM" id="SSF55811">
    <property type="entry name" value="Nudix"/>
    <property type="match status" value="1"/>
</dbReference>
<dbReference type="Proteomes" id="UP000178894">
    <property type="component" value="Unassembled WGS sequence"/>
</dbReference>
<evidence type="ECO:0000313" key="3">
    <source>
        <dbReference type="Proteomes" id="UP000178894"/>
    </source>
</evidence>
<comment type="caution">
    <text evidence="2">The sequence shown here is derived from an EMBL/GenBank/DDBJ whole genome shotgun (WGS) entry which is preliminary data.</text>
</comment>
<dbReference type="STRING" id="1798364.A3G54_01790"/>
<evidence type="ECO:0000313" key="2">
    <source>
        <dbReference type="EMBL" id="OGF92963.1"/>
    </source>
</evidence>
<proteinExistence type="predicted"/>
<dbReference type="InterPro" id="IPR015797">
    <property type="entry name" value="NUDIX_hydrolase-like_dom_sf"/>
</dbReference>
<organism evidence="2 3">
    <name type="scientific">Candidatus Giovannonibacteria bacterium RIFCSPLOWO2_12_FULL_44_15</name>
    <dbReference type="NCBI Taxonomy" id="1798364"/>
    <lineage>
        <taxon>Bacteria</taxon>
        <taxon>Candidatus Giovannoniibacteriota</taxon>
    </lineage>
</organism>
<dbReference type="InterPro" id="IPR000086">
    <property type="entry name" value="NUDIX_hydrolase_dom"/>
</dbReference>
<sequence length="142" mass="17096">MKRDYANYQVSLKLYLRKGNKALFLKLSDNDFWDLPGGRIDNVETKTPLKKILDREVKEELGTKVKYKLGKPLFQFRREVRRRGIYNFLTVYEAKYLSGEIKLSSEHNSYKWINPKTHKFMKTDFMSAEEYGTFMKYFLRRV</sequence>